<accession>A0ABP7XW25</accession>
<comment type="caution">
    <text evidence="4">The sequence shown here is derived from an EMBL/GenBank/DDBJ whole genome shotgun (WGS) entry which is preliminary data.</text>
</comment>
<dbReference type="PANTHER" id="PTHR43673:SF10">
    <property type="entry name" value="NADH DEHYDROGENASE_NAD(P)H NITROREDUCTASE XCC3605-RELATED"/>
    <property type="match status" value="1"/>
</dbReference>
<dbReference type="PANTHER" id="PTHR43673">
    <property type="entry name" value="NAD(P)H NITROREDUCTASE YDGI-RELATED"/>
    <property type="match status" value="1"/>
</dbReference>
<dbReference type="RefSeq" id="WP_344734922.1">
    <property type="nucleotide sequence ID" value="NZ_BAAAZH010000028.1"/>
</dbReference>
<dbReference type="InterPro" id="IPR000415">
    <property type="entry name" value="Nitroreductase-like"/>
</dbReference>
<evidence type="ECO:0000313" key="5">
    <source>
        <dbReference type="Proteomes" id="UP001501495"/>
    </source>
</evidence>
<evidence type="ECO:0000256" key="1">
    <source>
        <dbReference type="ARBA" id="ARBA00007118"/>
    </source>
</evidence>
<evidence type="ECO:0000259" key="3">
    <source>
        <dbReference type="Pfam" id="PF00881"/>
    </source>
</evidence>
<name>A0ABP7XW25_9ACTN</name>
<keyword evidence="5" id="KW-1185">Reference proteome</keyword>
<keyword evidence="2" id="KW-0560">Oxidoreductase</keyword>
<evidence type="ECO:0000313" key="4">
    <source>
        <dbReference type="EMBL" id="GAA4126710.1"/>
    </source>
</evidence>
<gene>
    <name evidence="4" type="ORF">GCM10022215_36610</name>
</gene>
<dbReference type="Proteomes" id="UP001501495">
    <property type="component" value="Unassembled WGS sequence"/>
</dbReference>
<feature type="domain" description="Nitroreductase" evidence="3">
    <location>
        <begin position="33"/>
        <end position="233"/>
    </location>
</feature>
<dbReference type="EMBL" id="BAAAZH010000028">
    <property type="protein sequence ID" value="GAA4126710.1"/>
    <property type="molecule type" value="Genomic_DNA"/>
</dbReference>
<evidence type="ECO:0000256" key="2">
    <source>
        <dbReference type="ARBA" id="ARBA00023002"/>
    </source>
</evidence>
<dbReference type="InterPro" id="IPR029479">
    <property type="entry name" value="Nitroreductase"/>
</dbReference>
<protein>
    <submittedName>
        <fullName evidence="4">Nitroreductase family protein</fullName>
    </submittedName>
</protein>
<dbReference type="SUPFAM" id="SSF55469">
    <property type="entry name" value="FMN-dependent nitroreductase-like"/>
    <property type="match status" value="1"/>
</dbReference>
<organism evidence="4 5">
    <name type="scientific">Nocardioides fonticola</name>
    <dbReference type="NCBI Taxonomy" id="450363"/>
    <lineage>
        <taxon>Bacteria</taxon>
        <taxon>Bacillati</taxon>
        <taxon>Actinomycetota</taxon>
        <taxon>Actinomycetes</taxon>
        <taxon>Propionibacteriales</taxon>
        <taxon>Nocardioidaceae</taxon>
        <taxon>Nocardioides</taxon>
    </lineage>
</organism>
<dbReference type="Pfam" id="PF00881">
    <property type="entry name" value="Nitroreductase"/>
    <property type="match status" value="1"/>
</dbReference>
<comment type="similarity">
    <text evidence="1">Belongs to the nitroreductase family.</text>
</comment>
<proteinExistence type="inferred from homology"/>
<dbReference type="Gene3D" id="3.40.109.10">
    <property type="entry name" value="NADH Oxidase"/>
    <property type="match status" value="1"/>
</dbReference>
<reference evidence="5" key="1">
    <citation type="journal article" date="2019" name="Int. J. Syst. Evol. Microbiol.">
        <title>The Global Catalogue of Microorganisms (GCM) 10K type strain sequencing project: providing services to taxonomists for standard genome sequencing and annotation.</title>
        <authorList>
            <consortium name="The Broad Institute Genomics Platform"/>
            <consortium name="The Broad Institute Genome Sequencing Center for Infectious Disease"/>
            <person name="Wu L."/>
            <person name="Ma J."/>
        </authorList>
    </citation>
    <scope>NUCLEOTIDE SEQUENCE [LARGE SCALE GENOMIC DNA]</scope>
    <source>
        <strain evidence="5">JCM 16703</strain>
    </source>
</reference>
<sequence length="256" mass="28929">MSQHDLPTVEIDGKQRYVEPAEATDVEAFRAVVRSRRSVRKFTDRPIPPDVLDDCLDLAMLAPNSSGLQMWEFYVVRSPEKKAALVKACMSQLAARTAAELIVCVSRTDRIREHAQQTLREWPMPTMNPLVRRYYQLIPWHYSPGPFDVAARVKRVVYSAVGLVRPMPRGPFSSADLDLWAAKSTALACENLVLAFRAHGFDTCMMEGFDEARVRKLLDLPDAALPIMVVGAGERAADGVFWPQLRFDRDQFVHEV</sequence>